<evidence type="ECO:0000259" key="16">
    <source>
        <dbReference type="PROSITE" id="PS51918"/>
    </source>
</evidence>
<evidence type="ECO:0000313" key="17">
    <source>
        <dbReference type="EMBL" id="NHO66993.1"/>
    </source>
</evidence>
<dbReference type="EMBL" id="JAAONZ010000013">
    <property type="protein sequence ID" value="NHO66993.1"/>
    <property type="molecule type" value="Genomic_DNA"/>
</dbReference>
<protein>
    <recommendedName>
        <fullName evidence="5">L-lysine 2,3-aminomutase</fullName>
    </recommendedName>
    <alternativeName>
        <fullName evidence="13">EF-P post-translational modification enzyme B</fullName>
    </alternativeName>
</protein>
<dbReference type="GO" id="GO:0016853">
    <property type="term" value="F:isomerase activity"/>
    <property type="evidence" value="ECO:0007669"/>
    <property type="project" value="UniProtKB-KW"/>
</dbReference>
<dbReference type="Proteomes" id="UP000787472">
    <property type="component" value="Unassembled WGS sequence"/>
</dbReference>
<dbReference type="NCBIfam" id="TIGR00238">
    <property type="entry name" value="KamA family radical SAM protein"/>
    <property type="match status" value="1"/>
</dbReference>
<dbReference type="Gene3D" id="3.20.20.70">
    <property type="entry name" value="Aldolase class I"/>
    <property type="match status" value="1"/>
</dbReference>
<feature type="binding site" evidence="14">
    <location>
        <position position="130"/>
    </location>
    <ligand>
        <name>[4Fe-4S] cluster</name>
        <dbReference type="ChEBI" id="CHEBI:49883"/>
        <note>4Fe-4S-S-AdoMet</note>
    </ligand>
</feature>
<dbReference type="SFLD" id="SFLDG01070">
    <property type="entry name" value="PLP-dependent"/>
    <property type="match status" value="1"/>
</dbReference>
<organism evidence="17 18">
    <name type="scientific">Pseudomaricurvus hydrocarbonicus</name>
    <dbReference type="NCBI Taxonomy" id="1470433"/>
    <lineage>
        <taxon>Bacteria</taxon>
        <taxon>Pseudomonadati</taxon>
        <taxon>Pseudomonadota</taxon>
        <taxon>Gammaproteobacteria</taxon>
        <taxon>Cellvibrionales</taxon>
        <taxon>Cellvibrionaceae</taxon>
        <taxon>Pseudomaricurvus</taxon>
    </lineage>
</organism>
<keyword evidence="8 14" id="KW-0479">Metal-binding</keyword>
<feature type="binding site" evidence="14">
    <location>
        <position position="127"/>
    </location>
    <ligand>
        <name>[4Fe-4S] cluster</name>
        <dbReference type="ChEBI" id="CHEBI:49883"/>
        <note>4Fe-4S-S-AdoMet</note>
    </ligand>
</feature>
<keyword evidence="12" id="KW-0413">Isomerase</keyword>
<dbReference type="NCBIfam" id="TIGR03821">
    <property type="entry name" value="EFP_modif_epmB"/>
    <property type="match status" value="1"/>
</dbReference>
<evidence type="ECO:0000313" key="18">
    <source>
        <dbReference type="Proteomes" id="UP000787472"/>
    </source>
</evidence>
<dbReference type="InterPro" id="IPR003739">
    <property type="entry name" value="Lys_aminomutase/Glu_NH3_mut"/>
</dbReference>
<keyword evidence="6 14" id="KW-0004">4Fe-4S</keyword>
<dbReference type="InterPro" id="IPR013785">
    <property type="entry name" value="Aldolase_TIM"/>
</dbReference>
<sequence>MSQRPPVQTLSLKPQISWQEELIQAVRDPQTLLEYLQLPPELLPRAQAACQLFELRAPRPFLDRIAKGDLNDPLLRQVLPIQDELTLTPGYSADPLQEADSNPTQGLVHKYHGRVLLVVAPHCAINCRYCFRREFPYQDNNPSRQQWHQVFDTIRADRSISEVIFSGGDPLASPDRQLQWMVDQLVDIPHIRRLRVHTRLPIVIPQRITDDTLRWLADTRLQSVLVLHTNHPNELDHQVGQSIARLRSAGVTVLNQAVLLQGVNNDLETQIALSEALFAAGALPYYLHLLDKVQGAAHFAVADSDAIALHQQMQSRLPGFLVPKLAREEPGALNKTLIF</sequence>
<dbReference type="GO" id="GO:0051539">
    <property type="term" value="F:4 iron, 4 sulfur cluster binding"/>
    <property type="evidence" value="ECO:0007669"/>
    <property type="project" value="UniProtKB-KW"/>
</dbReference>
<evidence type="ECO:0000256" key="8">
    <source>
        <dbReference type="ARBA" id="ARBA00022723"/>
    </source>
</evidence>
<dbReference type="InterPro" id="IPR022462">
    <property type="entry name" value="EpmB"/>
</dbReference>
<evidence type="ECO:0000256" key="5">
    <source>
        <dbReference type="ARBA" id="ARBA00022363"/>
    </source>
</evidence>
<evidence type="ECO:0000256" key="1">
    <source>
        <dbReference type="ARBA" id="ARBA00001352"/>
    </source>
</evidence>
<dbReference type="PROSITE" id="PS51918">
    <property type="entry name" value="RADICAL_SAM"/>
    <property type="match status" value="1"/>
</dbReference>
<dbReference type="PIRSF" id="PIRSF004911">
    <property type="entry name" value="DUF160"/>
    <property type="match status" value="1"/>
</dbReference>
<evidence type="ECO:0000256" key="15">
    <source>
        <dbReference type="PIRSR" id="PIRSR603739-50"/>
    </source>
</evidence>
<evidence type="ECO:0000256" key="6">
    <source>
        <dbReference type="ARBA" id="ARBA00022485"/>
    </source>
</evidence>
<comment type="caution">
    <text evidence="17">The sequence shown here is derived from an EMBL/GenBank/DDBJ whole genome shotgun (WGS) entry which is preliminary data.</text>
</comment>
<comment type="similarity">
    <text evidence="4">Belongs to the radical SAM superfamily. KamA family.</text>
</comment>
<keyword evidence="18" id="KW-1185">Reference proteome</keyword>
<feature type="binding site" evidence="14">
    <location>
        <position position="123"/>
    </location>
    <ligand>
        <name>[4Fe-4S] cluster</name>
        <dbReference type="ChEBI" id="CHEBI:49883"/>
        <note>4Fe-4S-S-AdoMet</note>
    </ligand>
</feature>
<feature type="domain" description="Radical SAM core" evidence="16">
    <location>
        <begin position="109"/>
        <end position="339"/>
    </location>
</feature>
<proteinExistence type="inferred from homology"/>
<dbReference type="SUPFAM" id="SSF102114">
    <property type="entry name" value="Radical SAM enzymes"/>
    <property type="match status" value="1"/>
</dbReference>
<name>A0A9E5JUD3_9GAMM</name>
<keyword evidence="11 14" id="KW-0411">Iron-sulfur</keyword>
<evidence type="ECO:0000256" key="2">
    <source>
        <dbReference type="ARBA" id="ARBA00001933"/>
    </source>
</evidence>
<evidence type="ECO:0000256" key="12">
    <source>
        <dbReference type="ARBA" id="ARBA00023235"/>
    </source>
</evidence>
<evidence type="ECO:0000256" key="14">
    <source>
        <dbReference type="PIRSR" id="PIRSR004911-1"/>
    </source>
</evidence>
<dbReference type="PANTHER" id="PTHR30538:SF1">
    <property type="entry name" value="L-LYSINE 2,3-AMINOMUTASE"/>
    <property type="match status" value="1"/>
</dbReference>
<dbReference type="PANTHER" id="PTHR30538">
    <property type="entry name" value="LYSINE 2,3-AMINOMUTASE-RELATED"/>
    <property type="match status" value="1"/>
</dbReference>
<comment type="cofactor">
    <cofactor evidence="2 15">
        <name>pyridoxal 5'-phosphate</name>
        <dbReference type="ChEBI" id="CHEBI:597326"/>
    </cofactor>
</comment>
<dbReference type="AlphaFoldDB" id="A0A9E5JUD3"/>
<evidence type="ECO:0000256" key="7">
    <source>
        <dbReference type="ARBA" id="ARBA00022691"/>
    </source>
</evidence>
<evidence type="ECO:0000256" key="9">
    <source>
        <dbReference type="ARBA" id="ARBA00022898"/>
    </source>
</evidence>
<evidence type="ECO:0000256" key="11">
    <source>
        <dbReference type="ARBA" id="ARBA00023014"/>
    </source>
</evidence>
<evidence type="ECO:0000256" key="4">
    <source>
        <dbReference type="ARBA" id="ARBA00008703"/>
    </source>
</evidence>
<dbReference type="Pfam" id="PF04055">
    <property type="entry name" value="Radical_SAM"/>
    <property type="match status" value="1"/>
</dbReference>
<feature type="modified residue" description="N6-(pyridoxal phosphate)lysine" evidence="15">
    <location>
        <position position="335"/>
    </location>
</feature>
<evidence type="ECO:0000256" key="10">
    <source>
        <dbReference type="ARBA" id="ARBA00023004"/>
    </source>
</evidence>
<evidence type="ECO:0000256" key="13">
    <source>
        <dbReference type="ARBA" id="ARBA00030756"/>
    </source>
</evidence>
<dbReference type="CDD" id="cd01335">
    <property type="entry name" value="Radical_SAM"/>
    <property type="match status" value="1"/>
</dbReference>
<keyword evidence="7" id="KW-0949">S-adenosyl-L-methionine</keyword>
<evidence type="ECO:0000256" key="3">
    <source>
        <dbReference type="ARBA" id="ARBA00001966"/>
    </source>
</evidence>
<keyword evidence="9 15" id="KW-0663">Pyridoxal phosphate</keyword>
<dbReference type="GO" id="GO:0046872">
    <property type="term" value="F:metal ion binding"/>
    <property type="evidence" value="ECO:0007669"/>
    <property type="project" value="UniProtKB-KW"/>
</dbReference>
<keyword evidence="10" id="KW-0408">Iron</keyword>
<dbReference type="InterPro" id="IPR058240">
    <property type="entry name" value="rSAM_sf"/>
</dbReference>
<dbReference type="SFLD" id="SFLDF00314">
    <property type="entry name" value="L-lysine_2_3-aminomutase_(yjeK"/>
    <property type="match status" value="1"/>
</dbReference>
<dbReference type="InterPro" id="IPR007197">
    <property type="entry name" value="rSAM"/>
</dbReference>
<dbReference type="RefSeq" id="WP_167188851.1">
    <property type="nucleotide sequence ID" value="NZ_JAAONZ010000013.1"/>
</dbReference>
<comment type="cofactor">
    <cofactor evidence="3">
        <name>[4Fe-4S] cluster</name>
        <dbReference type="ChEBI" id="CHEBI:49883"/>
    </cofactor>
</comment>
<dbReference type="SFLD" id="SFLDS00029">
    <property type="entry name" value="Radical_SAM"/>
    <property type="match status" value="1"/>
</dbReference>
<accession>A0A9E5JUD3</accession>
<comment type="catalytic activity">
    <reaction evidence="1">
        <text>L-lysine = D-beta-lysine</text>
        <dbReference type="Rhea" id="RHEA:44148"/>
        <dbReference type="ChEBI" id="CHEBI:32551"/>
        <dbReference type="ChEBI" id="CHEBI:84138"/>
    </reaction>
</comment>
<gene>
    <name evidence="17" type="primary">epmB</name>
    <name evidence="17" type="ORF">G8770_15690</name>
</gene>
<reference evidence="17" key="1">
    <citation type="submission" date="2020-03" db="EMBL/GenBank/DDBJ databases">
        <authorList>
            <person name="Guo F."/>
        </authorList>
    </citation>
    <scope>NUCLEOTIDE SEQUENCE</scope>
    <source>
        <strain evidence="17">JCM 30134</strain>
    </source>
</reference>